<keyword evidence="2" id="KW-0677">Repeat</keyword>
<protein>
    <submittedName>
        <fullName evidence="5">WD repeat-containing protein 19</fullName>
    </submittedName>
</protein>
<dbReference type="InterPro" id="IPR001680">
    <property type="entry name" value="WD40_rpt"/>
</dbReference>
<dbReference type="FunFam" id="2.130.10.10:FF:000242">
    <property type="entry name" value="WD repeat domain 19, isoform CRA_a"/>
    <property type="match status" value="1"/>
</dbReference>
<dbReference type="OrthoDB" id="10250638at2759"/>
<dbReference type="InterPro" id="IPR036322">
    <property type="entry name" value="WD40_repeat_dom_sf"/>
</dbReference>
<evidence type="ECO:0000256" key="1">
    <source>
        <dbReference type="ARBA" id="ARBA00022574"/>
    </source>
</evidence>
<keyword evidence="1" id="KW-0853">WD repeat</keyword>
<feature type="domain" description="WDR19 WD40 repeat" evidence="3">
    <location>
        <begin position="360"/>
        <end position="446"/>
    </location>
</feature>
<dbReference type="SUPFAM" id="SSF50978">
    <property type="entry name" value="WD40 repeat-like"/>
    <property type="match status" value="1"/>
</dbReference>
<dbReference type="InterPro" id="IPR039468">
    <property type="entry name" value="WDR19_WD40_rpt"/>
</dbReference>
<dbReference type="SMART" id="SM00320">
    <property type="entry name" value="WD40"/>
    <property type="match status" value="6"/>
</dbReference>
<evidence type="ECO:0000313" key="6">
    <source>
        <dbReference type="Proteomes" id="UP000054359"/>
    </source>
</evidence>
<dbReference type="PANTHER" id="PTHR14920:SF0">
    <property type="entry name" value="WD REPEAT DOMAIN 19"/>
    <property type="match status" value="1"/>
</dbReference>
<feature type="non-terminal residue" evidence="5">
    <location>
        <position position="446"/>
    </location>
</feature>
<evidence type="ECO:0000256" key="2">
    <source>
        <dbReference type="ARBA" id="ARBA00022737"/>
    </source>
</evidence>
<dbReference type="GO" id="GO:0035721">
    <property type="term" value="P:intraciliary retrograde transport"/>
    <property type="evidence" value="ECO:0007669"/>
    <property type="project" value="InterPro"/>
</dbReference>
<dbReference type="GO" id="GO:0030991">
    <property type="term" value="C:intraciliary transport particle A"/>
    <property type="evidence" value="ECO:0007669"/>
    <property type="project" value="TreeGrafter"/>
</dbReference>
<proteinExistence type="predicted"/>
<dbReference type="GO" id="GO:0005929">
    <property type="term" value="C:cilium"/>
    <property type="evidence" value="ECO:0007669"/>
    <property type="project" value="TreeGrafter"/>
</dbReference>
<dbReference type="OMA" id="LWEPKKI"/>
<accession>A0A087U0W5</accession>
<dbReference type="STRING" id="407821.A0A087U0W5"/>
<evidence type="ECO:0000259" key="3">
    <source>
        <dbReference type="Pfam" id="PF15911"/>
    </source>
</evidence>
<dbReference type="PANTHER" id="PTHR14920">
    <property type="entry name" value="OSMOTIC AVOIDANCE ABNORMAL PROTEIN 1/WD REPEAT MEMBRANE PROTEIN"/>
    <property type="match status" value="1"/>
</dbReference>
<dbReference type="InterPro" id="IPR015943">
    <property type="entry name" value="WD40/YVTN_repeat-like_dom_sf"/>
</dbReference>
<gene>
    <name evidence="5" type="ORF">X975_21727</name>
</gene>
<evidence type="ECO:0000313" key="5">
    <source>
        <dbReference type="EMBL" id="KFM71004.1"/>
    </source>
</evidence>
<dbReference type="InterPro" id="IPR057855">
    <property type="entry name" value="Beta-prop_WDR19_1st"/>
</dbReference>
<dbReference type="GO" id="GO:0060271">
    <property type="term" value="P:cilium assembly"/>
    <property type="evidence" value="ECO:0007669"/>
    <property type="project" value="TreeGrafter"/>
</dbReference>
<organism evidence="5 6">
    <name type="scientific">Stegodyphus mimosarum</name>
    <name type="common">African social velvet spider</name>
    <dbReference type="NCBI Taxonomy" id="407821"/>
    <lineage>
        <taxon>Eukaryota</taxon>
        <taxon>Metazoa</taxon>
        <taxon>Ecdysozoa</taxon>
        <taxon>Arthropoda</taxon>
        <taxon>Chelicerata</taxon>
        <taxon>Arachnida</taxon>
        <taxon>Araneae</taxon>
        <taxon>Araneomorphae</taxon>
        <taxon>Entelegynae</taxon>
        <taxon>Eresoidea</taxon>
        <taxon>Eresidae</taxon>
        <taxon>Stegodyphus</taxon>
    </lineage>
</organism>
<sequence>MKRVFTIPKKSHGSGSLLFSWQSVSGNYLVTTGLDQVVNIFDRHGEKQHELSLPGICCGISWDKEGTILSIISEHSNTLILWDSNTRTVSHVDSGLRDPLTLAVWSKSSPLLAIGTMKGNLLIYSYRTSKKVSILGKHNKQITDGAWSQQNYLALVASDKTFTLSNADGDTMYRTHLKGDPSKVQFSSMKQDAPGGGETTVSLILNRKSLFLLNIHDPEDPIILSFQEKYGSVVDYCWHSEGYILLGFSSGFFIVLSTLLKEIGQEMCHVQCFTNNLLHMVVCTSDYKVIGCGDENKLKTYDIRNLEDMLHMVTVEDEQIIASMEWSDDGQLLAVSGKDGNLHVYLTKLPVLGSAFHQKLAFLSSLYEVSIFNAANKKNDVRKLKIDIEPKFIALGPFHIAIGMNNRVWFYSLSDSGADFLYDREYLSTVKSLNLNSDYASACIEG</sequence>
<dbReference type="Pfam" id="PF15911">
    <property type="entry name" value="Beta-prop_WDR19_2nd"/>
    <property type="match status" value="1"/>
</dbReference>
<name>A0A087U0W5_STEMI</name>
<dbReference type="EMBL" id="KK117628">
    <property type="protein sequence ID" value="KFM71004.1"/>
    <property type="molecule type" value="Genomic_DNA"/>
</dbReference>
<dbReference type="Gene3D" id="2.130.10.10">
    <property type="entry name" value="YVTN repeat-like/Quinoprotein amine dehydrogenase"/>
    <property type="match status" value="2"/>
</dbReference>
<dbReference type="Proteomes" id="UP000054359">
    <property type="component" value="Unassembled WGS sequence"/>
</dbReference>
<dbReference type="Pfam" id="PF23389">
    <property type="entry name" value="Beta-prop_WDR19_1st"/>
    <property type="match status" value="1"/>
</dbReference>
<keyword evidence="6" id="KW-1185">Reference proteome</keyword>
<evidence type="ECO:0000259" key="4">
    <source>
        <dbReference type="Pfam" id="PF23389"/>
    </source>
</evidence>
<dbReference type="InterPro" id="IPR040379">
    <property type="entry name" value="WDR19/dyf-2"/>
</dbReference>
<reference evidence="5 6" key="1">
    <citation type="submission" date="2013-11" db="EMBL/GenBank/DDBJ databases">
        <title>Genome sequencing of Stegodyphus mimosarum.</title>
        <authorList>
            <person name="Bechsgaard J."/>
        </authorList>
    </citation>
    <scope>NUCLEOTIDE SEQUENCE [LARGE SCALE GENOMIC DNA]</scope>
</reference>
<feature type="domain" description="WDR19 first beta-propeller" evidence="4">
    <location>
        <begin position="18"/>
        <end position="340"/>
    </location>
</feature>
<dbReference type="AlphaFoldDB" id="A0A087U0W5"/>